<dbReference type="InterPro" id="IPR007401">
    <property type="entry name" value="DUF454"/>
</dbReference>
<dbReference type="PANTHER" id="PTHR35813:SF1">
    <property type="entry name" value="INNER MEMBRANE PROTEIN YBAN"/>
    <property type="match status" value="1"/>
</dbReference>
<keyword evidence="2" id="KW-1133">Transmembrane helix</keyword>
<proteinExistence type="predicted"/>
<keyword evidence="2" id="KW-0812">Transmembrane</keyword>
<evidence type="ECO:0000256" key="2">
    <source>
        <dbReference type="SAM" id="Phobius"/>
    </source>
</evidence>
<feature type="transmembrane region" description="Helical" evidence="2">
    <location>
        <begin position="69"/>
        <end position="89"/>
    </location>
</feature>
<comment type="subcellular location">
    <subcellularLocation>
        <location evidence="1">Cell inner membrane</location>
        <topology evidence="1">Multi-pass membrane protein</topology>
    </subcellularLocation>
</comment>
<name>A0A5S9QYC5_9GAMM</name>
<keyword evidence="1" id="KW-1003">Cell membrane</keyword>
<reference evidence="3 4" key="1">
    <citation type="submission" date="2019-11" db="EMBL/GenBank/DDBJ databases">
        <authorList>
            <person name="Holert J."/>
        </authorList>
    </citation>
    <scope>NUCLEOTIDE SEQUENCE [LARGE SCALE GENOMIC DNA]</scope>
    <source>
        <strain evidence="3">SB11_3</strain>
    </source>
</reference>
<dbReference type="PIRSF" id="PIRSF016789">
    <property type="entry name" value="DUF454"/>
    <property type="match status" value="1"/>
</dbReference>
<gene>
    <name evidence="3" type="primary">ybaN</name>
    <name evidence="3" type="ORF">OPDIPICF_03305</name>
</gene>
<evidence type="ECO:0000313" key="3">
    <source>
        <dbReference type="EMBL" id="CAA0125000.1"/>
    </source>
</evidence>
<organism evidence="3 4">
    <name type="scientific">BD1-7 clade bacterium</name>
    <dbReference type="NCBI Taxonomy" id="2029982"/>
    <lineage>
        <taxon>Bacteria</taxon>
        <taxon>Pseudomonadati</taxon>
        <taxon>Pseudomonadota</taxon>
        <taxon>Gammaproteobacteria</taxon>
        <taxon>Cellvibrionales</taxon>
        <taxon>Spongiibacteraceae</taxon>
        <taxon>BD1-7 clade</taxon>
    </lineage>
</organism>
<keyword evidence="4" id="KW-1185">Reference proteome</keyword>
<evidence type="ECO:0000256" key="1">
    <source>
        <dbReference type="PIRNR" id="PIRNR016789"/>
    </source>
</evidence>
<dbReference type="GO" id="GO:0005886">
    <property type="term" value="C:plasma membrane"/>
    <property type="evidence" value="ECO:0007669"/>
    <property type="project" value="UniProtKB-SubCell"/>
</dbReference>
<feature type="transmembrane region" description="Helical" evidence="2">
    <location>
        <begin position="96"/>
        <end position="114"/>
    </location>
</feature>
<dbReference type="AlphaFoldDB" id="A0A5S9QYC5"/>
<dbReference type="EMBL" id="CACSIO010000061">
    <property type="protein sequence ID" value="CAA0125000.1"/>
    <property type="molecule type" value="Genomic_DNA"/>
</dbReference>
<dbReference type="Proteomes" id="UP000441399">
    <property type="component" value="Unassembled WGS sequence"/>
</dbReference>
<evidence type="ECO:0000313" key="4">
    <source>
        <dbReference type="Proteomes" id="UP000441399"/>
    </source>
</evidence>
<dbReference type="OrthoDB" id="9816293at2"/>
<keyword evidence="1" id="KW-0997">Cell inner membrane</keyword>
<accession>A0A5S9QYC5</accession>
<protein>
    <recommendedName>
        <fullName evidence="1">Inner membrane protein</fullName>
    </recommendedName>
</protein>
<dbReference type="PANTHER" id="PTHR35813">
    <property type="entry name" value="INNER MEMBRANE PROTEIN YBAN"/>
    <property type="match status" value="1"/>
</dbReference>
<dbReference type="Pfam" id="PF04304">
    <property type="entry name" value="DUF454"/>
    <property type="match status" value="1"/>
</dbReference>
<sequence>MLRLLGLLFVGLGFIGILLPLVPTTPFLLLAAMCFAKSSPAMHAKLMNNPIFGPILQDWEDKRCVSPQIKIVAITSVVVFAGFSVLFVLPGATMKSIGLLIIAISLFAILRIPTCPNDPQ</sequence>
<keyword evidence="1 2" id="KW-0472">Membrane</keyword>